<sequence>TGQRLGDVMCWRTMNVHDSLLHESGTTVLVVEGKTVNSTGPYTIHLPPHGIAQHVLQWWRATRTRHNYLFLDTKKADDPPEIPGHFLTHKEARNLIVSTQQRMKRLNNGDVGFRPVIFILALLCVCDEIIYLLPRNAWDVFRV</sequence>
<keyword evidence="1 2" id="KW-0812">Transmembrane</keyword>
<keyword evidence="1" id="KW-0472">Membrane</keyword>
<name>A0A0S4J0H1_BODSA</name>
<dbReference type="EMBL" id="CYKH01000963">
    <property type="protein sequence ID" value="CUG73413.1"/>
    <property type="molecule type" value="Genomic_DNA"/>
</dbReference>
<keyword evidence="1" id="KW-1133">Transmembrane helix</keyword>
<feature type="transmembrane region" description="Helical" evidence="1">
    <location>
        <begin position="111"/>
        <end position="133"/>
    </location>
</feature>
<organism evidence="2 3">
    <name type="scientific">Bodo saltans</name>
    <name type="common">Flagellated protozoan</name>
    <dbReference type="NCBI Taxonomy" id="75058"/>
    <lineage>
        <taxon>Eukaryota</taxon>
        <taxon>Discoba</taxon>
        <taxon>Euglenozoa</taxon>
        <taxon>Kinetoplastea</taxon>
        <taxon>Metakinetoplastina</taxon>
        <taxon>Eubodonida</taxon>
        <taxon>Bodonidae</taxon>
        <taxon>Bodo</taxon>
    </lineage>
</organism>
<accession>A0A0S4J0H1</accession>
<proteinExistence type="predicted"/>
<evidence type="ECO:0000313" key="2">
    <source>
        <dbReference type="EMBL" id="CUG73413.1"/>
    </source>
</evidence>
<dbReference type="Proteomes" id="UP000051952">
    <property type="component" value="Unassembled WGS sequence"/>
</dbReference>
<gene>
    <name evidence="2" type="ORF">BSAL_84185</name>
</gene>
<feature type="non-terminal residue" evidence="2">
    <location>
        <position position="1"/>
    </location>
</feature>
<protein>
    <submittedName>
        <fullName evidence="2">Transmembrane protein, putative</fullName>
    </submittedName>
</protein>
<dbReference type="AlphaFoldDB" id="A0A0S4J0H1"/>
<evidence type="ECO:0000256" key="1">
    <source>
        <dbReference type="SAM" id="Phobius"/>
    </source>
</evidence>
<reference evidence="3" key="1">
    <citation type="submission" date="2015-09" db="EMBL/GenBank/DDBJ databases">
        <authorList>
            <consortium name="Pathogen Informatics"/>
        </authorList>
    </citation>
    <scope>NUCLEOTIDE SEQUENCE [LARGE SCALE GENOMIC DNA]</scope>
    <source>
        <strain evidence="3">Lake Konstanz</strain>
    </source>
</reference>
<dbReference type="VEuPathDB" id="TriTrypDB:BSAL_84185"/>
<evidence type="ECO:0000313" key="3">
    <source>
        <dbReference type="Proteomes" id="UP000051952"/>
    </source>
</evidence>
<keyword evidence="3" id="KW-1185">Reference proteome</keyword>